<sequence>MNNTNDKKDKNQLRVGAARICITPEPEYFPMEHFRNHMTGKPSIFSGKIAEDIFFRLILVENAHTRLVWAVLDLPGVPEAEEVTQLIADYAHIPESHVIYTCTHNHSGIYADNPVFEKWYGEPFTSKVHRYRRYLREEIIPKAIHQAEENLQPAVMGIQKGECYLNVNRNEKELGSKAGTYGFRVGGPTDRDLFVIRFDDLSGHPIALMYNYAVHACMMIHNNPEGKGTEISGDFVGGACRIIEKQYDDKAVVMFTSGAAGDMNPIMMSRVNIVEPDGSITTKELGAAGPIILDFMKNRLARDILTVNQKVQTNTYAPTLWAGVRKFTAPSTAADIPGPPRDITFRIGLMVLGDALIIVSNGEIFNQIGRRLKDSTPYKNTMMITHAGAWTSYVKDDSGDGIYETGAAKALEDLLKEYRNSCC</sequence>
<reference evidence="2" key="1">
    <citation type="submission" date="2021-10" db="EMBL/GenBank/DDBJ databases">
        <title>Anaerobic single-cell dispensing facilitates the cultivation of human gut bacteria.</title>
        <authorList>
            <person name="Afrizal A."/>
        </authorList>
    </citation>
    <scope>NUCLEOTIDE SEQUENCE</scope>
    <source>
        <strain evidence="2">CLA-AA-H215</strain>
    </source>
</reference>
<evidence type="ECO:0000313" key="2">
    <source>
        <dbReference type="EMBL" id="MCC2231596.1"/>
    </source>
</evidence>
<gene>
    <name evidence="2" type="ORF">LKD81_11405</name>
</gene>
<comment type="caution">
    <text evidence="2">The sequence shown here is derived from an EMBL/GenBank/DDBJ whole genome shotgun (WGS) entry which is preliminary data.</text>
</comment>
<feature type="domain" description="Neutral/alkaline non-lysosomal ceramidase N-terminal" evidence="1">
    <location>
        <begin position="60"/>
        <end position="267"/>
    </location>
</feature>
<dbReference type="AlphaFoldDB" id="A0AAE3JH86"/>
<dbReference type="Pfam" id="PF04734">
    <property type="entry name" value="Ceramidase_alk"/>
    <property type="match status" value="1"/>
</dbReference>
<organism evidence="2 3">
    <name type="scientific">Hominifimenecus microfluidus</name>
    <dbReference type="NCBI Taxonomy" id="2885348"/>
    <lineage>
        <taxon>Bacteria</taxon>
        <taxon>Bacillati</taxon>
        <taxon>Bacillota</taxon>
        <taxon>Clostridia</taxon>
        <taxon>Lachnospirales</taxon>
        <taxon>Lachnospiraceae</taxon>
        <taxon>Hominifimenecus</taxon>
    </lineage>
</organism>
<keyword evidence="3" id="KW-1185">Reference proteome</keyword>
<dbReference type="InterPro" id="IPR031329">
    <property type="entry name" value="NEUT/ALK_ceramidase_N"/>
</dbReference>
<evidence type="ECO:0000313" key="3">
    <source>
        <dbReference type="Proteomes" id="UP001198182"/>
    </source>
</evidence>
<accession>A0AAE3JH86</accession>
<name>A0AAE3JH86_9FIRM</name>
<protein>
    <submittedName>
        <fullName evidence="2">Neutral/alkaline non-lysosomal ceramidase N-terminal domain-containing protein</fullName>
    </submittedName>
</protein>
<dbReference type="RefSeq" id="WP_308454116.1">
    <property type="nucleotide sequence ID" value="NZ_JAJEQR010000033.1"/>
</dbReference>
<proteinExistence type="predicted"/>
<dbReference type="Proteomes" id="UP001198182">
    <property type="component" value="Unassembled WGS sequence"/>
</dbReference>
<evidence type="ECO:0000259" key="1">
    <source>
        <dbReference type="Pfam" id="PF04734"/>
    </source>
</evidence>
<dbReference type="EMBL" id="JAJEQR010000033">
    <property type="protein sequence ID" value="MCC2231596.1"/>
    <property type="molecule type" value="Genomic_DNA"/>
</dbReference>